<dbReference type="EMBL" id="CP000497">
    <property type="protein sequence ID" value="ABN65298.2"/>
    <property type="molecule type" value="Genomic_DNA"/>
</dbReference>
<dbReference type="Proteomes" id="UP000002258">
    <property type="component" value="Chromosome 3"/>
</dbReference>
<dbReference type="STRING" id="322104.A3LQZ3"/>
<evidence type="ECO:0000313" key="1">
    <source>
        <dbReference type="EMBL" id="ABN65298.2"/>
    </source>
</evidence>
<dbReference type="GeneID" id="4837859"/>
<dbReference type="KEGG" id="pic:PICST_30503"/>
<keyword evidence="2" id="KW-1185">Reference proteome</keyword>
<dbReference type="RefSeq" id="XP_001383327.2">
    <property type="nucleotide sequence ID" value="XM_001383290.1"/>
</dbReference>
<dbReference type="AlphaFoldDB" id="A3LQZ3"/>
<gene>
    <name evidence="1" type="ORF">PICST_30503</name>
</gene>
<dbReference type="InParanoid" id="A3LQZ3"/>
<organism evidence="1 2">
    <name type="scientific">Scheffersomyces stipitis (strain ATCC 58785 / CBS 6054 / NBRC 10063 / NRRL Y-11545)</name>
    <name type="common">Yeast</name>
    <name type="synonym">Pichia stipitis</name>
    <dbReference type="NCBI Taxonomy" id="322104"/>
    <lineage>
        <taxon>Eukaryota</taxon>
        <taxon>Fungi</taxon>
        <taxon>Dikarya</taxon>
        <taxon>Ascomycota</taxon>
        <taxon>Saccharomycotina</taxon>
        <taxon>Pichiomycetes</taxon>
        <taxon>Debaryomycetaceae</taxon>
        <taxon>Scheffersomyces</taxon>
    </lineage>
</organism>
<protein>
    <submittedName>
        <fullName evidence="1">Uncharacterized protein</fullName>
    </submittedName>
</protein>
<reference evidence="1 2" key="1">
    <citation type="journal article" date="2007" name="Nat. Biotechnol.">
        <title>Genome sequence of the lignocellulose-bioconverting and xylose-fermenting yeast Pichia stipitis.</title>
        <authorList>
            <person name="Jeffries T.W."/>
            <person name="Grigoriev I.V."/>
            <person name="Grimwood J."/>
            <person name="Laplaza J.M."/>
            <person name="Aerts A."/>
            <person name="Salamov A."/>
            <person name="Schmutz J."/>
            <person name="Lindquist E."/>
            <person name="Dehal P."/>
            <person name="Shapiro H."/>
            <person name="Jin Y.S."/>
            <person name="Passoth V."/>
            <person name="Richardson P.M."/>
        </authorList>
    </citation>
    <scope>NUCLEOTIDE SEQUENCE [LARGE SCALE GENOMIC DNA]</scope>
    <source>
        <strain evidence="2">ATCC 58785 / CBS 6054 / NBRC 10063 / NRRL Y-11545</strain>
    </source>
</reference>
<dbReference type="eggNOG" id="ENOG502RQB9">
    <property type="taxonomic scope" value="Eukaryota"/>
</dbReference>
<accession>A3LQZ3</accession>
<sequence>MKPGIDSLRYLVSVRMHMSPPPTNSKEVGHILNGLRNLGKVEFFKVERDKSNCAVYGQELFVVFNPSRKDAFGSIEITKEIENSNDINSVEDEVTLLASQKKIVDNISSIVALPRYSYIENDERYLNGEIEIPFKHRLVKDGLKYDNRYTIPSCTVYNPFAHIRPAENEKNFNYNFLRANIRHNFQKFHKFDPITIKIGLSPLTRWISPKPKKSIPFTGFI</sequence>
<name>A3LQZ3_PICST</name>
<proteinExistence type="predicted"/>
<evidence type="ECO:0000313" key="2">
    <source>
        <dbReference type="Proteomes" id="UP000002258"/>
    </source>
</evidence>
<dbReference type="HOGENOM" id="CLU_099495_0_0_1"/>
<dbReference type="OMA" id="IRHNFQK"/>
<dbReference type="OrthoDB" id="4076672at2759"/>